<dbReference type="EMBL" id="BLLF01002628">
    <property type="protein sequence ID" value="GFH24773.1"/>
    <property type="molecule type" value="Genomic_DNA"/>
</dbReference>
<reference evidence="2 3" key="1">
    <citation type="submission" date="2020-02" db="EMBL/GenBank/DDBJ databases">
        <title>Draft genome sequence of Haematococcus lacustris strain NIES-144.</title>
        <authorList>
            <person name="Morimoto D."/>
            <person name="Nakagawa S."/>
            <person name="Yoshida T."/>
            <person name="Sawayama S."/>
        </authorList>
    </citation>
    <scope>NUCLEOTIDE SEQUENCE [LARGE SCALE GENOMIC DNA]</scope>
    <source>
        <strain evidence="2 3">NIES-144</strain>
    </source>
</reference>
<dbReference type="InterPro" id="IPR053250">
    <property type="entry name" value="Glycosyltransferase_77"/>
</dbReference>
<dbReference type="GO" id="GO:0052636">
    <property type="term" value="F:arabinosyltransferase activity"/>
    <property type="evidence" value="ECO:0007669"/>
    <property type="project" value="TreeGrafter"/>
</dbReference>
<evidence type="ECO:0000259" key="1">
    <source>
        <dbReference type="Pfam" id="PF03407"/>
    </source>
</evidence>
<dbReference type="InterPro" id="IPR005069">
    <property type="entry name" value="Nucl-diP-sugar_transferase"/>
</dbReference>
<dbReference type="GO" id="GO:0005794">
    <property type="term" value="C:Golgi apparatus"/>
    <property type="evidence" value="ECO:0007669"/>
    <property type="project" value="TreeGrafter"/>
</dbReference>
<evidence type="ECO:0000313" key="3">
    <source>
        <dbReference type="Proteomes" id="UP000485058"/>
    </source>
</evidence>
<name>A0A699ZQ18_HAELA</name>
<keyword evidence="3" id="KW-1185">Reference proteome</keyword>
<gene>
    <name evidence="2" type="ORF">HaLaN_22627</name>
</gene>
<dbReference type="GO" id="GO:0052325">
    <property type="term" value="P:cell wall pectin biosynthetic process"/>
    <property type="evidence" value="ECO:0007669"/>
    <property type="project" value="TreeGrafter"/>
</dbReference>
<dbReference type="PANTHER" id="PTHR46936:SF1">
    <property type="entry name" value="ARABINOSYLTRANSFERASE XEG113"/>
    <property type="match status" value="1"/>
</dbReference>
<dbReference type="Pfam" id="PF03407">
    <property type="entry name" value="Nucleotid_trans"/>
    <property type="match status" value="1"/>
</dbReference>
<evidence type="ECO:0000313" key="2">
    <source>
        <dbReference type="EMBL" id="GFH24773.1"/>
    </source>
</evidence>
<organism evidence="2 3">
    <name type="scientific">Haematococcus lacustris</name>
    <name type="common">Green alga</name>
    <name type="synonym">Haematococcus pluvialis</name>
    <dbReference type="NCBI Taxonomy" id="44745"/>
    <lineage>
        <taxon>Eukaryota</taxon>
        <taxon>Viridiplantae</taxon>
        <taxon>Chlorophyta</taxon>
        <taxon>core chlorophytes</taxon>
        <taxon>Chlorophyceae</taxon>
        <taxon>CS clade</taxon>
        <taxon>Chlamydomonadales</taxon>
        <taxon>Haematococcaceae</taxon>
        <taxon>Haematococcus</taxon>
    </lineage>
</organism>
<dbReference type="Proteomes" id="UP000485058">
    <property type="component" value="Unassembled WGS sequence"/>
</dbReference>
<proteinExistence type="predicted"/>
<feature type="domain" description="Nucleotide-diphospho-sugar transferase" evidence="1">
    <location>
        <begin position="15"/>
        <end position="201"/>
    </location>
</feature>
<dbReference type="PANTHER" id="PTHR46936">
    <property type="entry name" value="ARABINOSYLTRANSFERASE XEG113"/>
    <property type="match status" value="1"/>
</dbReference>
<sequence>MPQHISQQDLAEQVLVVRMVFDMGFHVIHADSDITWFANPMQFFGKHIATGPAPPHMIVSLDCMGTLNKAGEDDLERDIHPYASINTGVYLLKHWPHSTAFFDEWLRWYSPAVLNDQHALNHLIRGQALTGEKAHPSPVWDKDKRIVWAAFNATAAIAYLPASQFANSYTFIKGRLYQRMNQTLYLVHWTWSGAAYNKQQNMRDAGVYLDTLEYYSQAPLPLPASAGPAGQSNQTVAGPQPLMLLSMDLVRPEAPPEFNDNPPPEKYHMEEMVHFHVAAVNAQLQQLYYGFLAALALNRTLVMPRVIKGIRLPTPWGTTGVVHVREYSFLENPRTPAEIKSSRLVVQAAAPGSLGSLEPRQDGNGSAVIEVPLGLAIEDWADLVGPVAARYRTLHLTDAPRMLSTGFKNTTAHLLLDYKLRHHATFWCCRDPDHMLKFNVTDREVFQMLPPSRHGLLQY</sequence>
<comment type="caution">
    <text evidence="2">The sequence shown here is derived from an EMBL/GenBank/DDBJ whole genome shotgun (WGS) entry which is preliminary data.</text>
</comment>
<protein>
    <recommendedName>
        <fullName evidence="1">Nucleotide-diphospho-sugar transferase domain-containing protein</fullName>
    </recommendedName>
</protein>
<dbReference type="AlphaFoldDB" id="A0A699ZQ18"/>
<accession>A0A699ZQ18</accession>